<dbReference type="GO" id="GO:0050567">
    <property type="term" value="F:glutaminyl-tRNA synthase (glutamine-hydrolyzing) activity"/>
    <property type="evidence" value="ECO:0007669"/>
    <property type="project" value="UniProtKB-UniRule"/>
</dbReference>
<dbReference type="GO" id="GO:0006412">
    <property type="term" value="P:translation"/>
    <property type="evidence" value="ECO:0007669"/>
    <property type="project" value="UniProtKB-UniRule"/>
</dbReference>
<organism evidence="12 13">
    <name type="scientific">Candidatus Curtissbacteria bacterium RIFCSPLOWO2_02_41_11</name>
    <dbReference type="NCBI Taxonomy" id="1797731"/>
    <lineage>
        <taxon>Bacteria</taxon>
        <taxon>Candidatus Curtissiibacteriota</taxon>
    </lineage>
</organism>
<dbReference type="SMART" id="SM00845">
    <property type="entry name" value="GatB_Yqey"/>
    <property type="match status" value="1"/>
</dbReference>
<evidence type="ECO:0000313" key="12">
    <source>
        <dbReference type="EMBL" id="OGE07749.1"/>
    </source>
</evidence>
<comment type="catalytic activity">
    <reaction evidence="9 10">
        <text>L-glutamyl-tRNA(Gln) + L-glutamine + ATP + H2O = L-glutaminyl-tRNA(Gln) + L-glutamate + ADP + phosphate + H(+)</text>
        <dbReference type="Rhea" id="RHEA:17521"/>
        <dbReference type="Rhea" id="RHEA-COMP:9681"/>
        <dbReference type="Rhea" id="RHEA-COMP:9684"/>
        <dbReference type="ChEBI" id="CHEBI:15377"/>
        <dbReference type="ChEBI" id="CHEBI:15378"/>
        <dbReference type="ChEBI" id="CHEBI:29985"/>
        <dbReference type="ChEBI" id="CHEBI:30616"/>
        <dbReference type="ChEBI" id="CHEBI:43474"/>
        <dbReference type="ChEBI" id="CHEBI:58359"/>
        <dbReference type="ChEBI" id="CHEBI:78520"/>
        <dbReference type="ChEBI" id="CHEBI:78521"/>
        <dbReference type="ChEBI" id="CHEBI:456216"/>
    </reaction>
</comment>
<comment type="similarity">
    <text evidence="1 10">Belongs to the GatB/GatE family. GatB subfamily.</text>
</comment>
<comment type="subunit">
    <text evidence="2 10">Heterotrimer of A, B and C subunits.</text>
</comment>
<dbReference type="HAMAP" id="MF_00121">
    <property type="entry name" value="GatB"/>
    <property type="match status" value="1"/>
</dbReference>
<dbReference type="InterPro" id="IPR017958">
    <property type="entry name" value="Gln-tRNA_amidoTrfase_suB_CS"/>
</dbReference>
<evidence type="ECO:0000256" key="8">
    <source>
        <dbReference type="ARBA" id="ARBA00047380"/>
    </source>
</evidence>
<dbReference type="NCBIfam" id="TIGR00133">
    <property type="entry name" value="gatB"/>
    <property type="match status" value="1"/>
</dbReference>
<comment type="function">
    <text evidence="7 10">Allows the formation of correctly charged Asn-tRNA(Asn) or Gln-tRNA(Gln) through the transamidation of misacylated Asp-tRNA(Asn) or Glu-tRNA(Gln) in organisms which lack either or both of asparaginyl-tRNA or glutaminyl-tRNA synthetases. The reaction takes place in the presence of glutamine and ATP through an activated phospho-Asp-tRNA(Asn) or phospho-Glu-tRNA(Gln).</text>
</comment>
<dbReference type="Gene3D" id="1.10.150.380">
    <property type="entry name" value="GatB domain, N-terminal subdomain"/>
    <property type="match status" value="1"/>
</dbReference>
<dbReference type="PANTHER" id="PTHR11659:SF0">
    <property type="entry name" value="GLUTAMYL-TRNA(GLN) AMIDOTRANSFERASE SUBUNIT B, MITOCHONDRIAL"/>
    <property type="match status" value="1"/>
</dbReference>
<dbReference type="InterPro" id="IPR018027">
    <property type="entry name" value="Asn/Gln_amidotransferase"/>
</dbReference>
<evidence type="ECO:0000259" key="11">
    <source>
        <dbReference type="SMART" id="SM00845"/>
    </source>
</evidence>
<evidence type="ECO:0000256" key="10">
    <source>
        <dbReference type="HAMAP-Rule" id="MF_00121"/>
    </source>
</evidence>
<dbReference type="NCBIfam" id="NF004012">
    <property type="entry name" value="PRK05477.1-2"/>
    <property type="match status" value="1"/>
</dbReference>
<dbReference type="GO" id="GO:0070681">
    <property type="term" value="P:glutaminyl-tRNAGln biosynthesis via transamidation"/>
    <property type="evidence" value="ECO:0007669"/>
    <property type="project" value="TreeGrafter"/>
</dbReference>
<dbReference type="AlphaFoldDB" id="A0A1F5HUT1"/>
<dbReference type="InterPro" id="IPR006075">
    <property type="entry name" value="Asn/Gln-tRNA_Trfase_suB/E_cat"/>
</dbReference>
<dbReference type="InterPro" id="IPR003789">
    <property type="entry name" value="Asn/Gln_tRNA_amidoTrase-B-like"/>
</dbReference>
<gene>
    <name evidence="10" type="primary">gatB</name>
    <name evidence="12" type="ORF">A2W70_00740</name>
</gene>
<keyword evidence="6 10" id="KW-0648">Protein biosynthesis</keyword>
<dbReference type="STRING" id="1797731.A2W70_00740"/>
<dbReference type="FunFam" id="1.10.10.410:FF:000001">
    <property type="entry name" value="Aspartyl/glutamyl-tRNA(Asn/Gln) amidotransferase subunit B"/>
    <property type="match status" value="1"/>
</dbReference>
<dbReference type="InterPro" id="IPR042114">
    <property type="entry name" value="GatB_C_1"/>
</dbReference>
<comment type="caution">
    <text evidence="12">The sequence shown here is derived from an EMBL/GenBank/DDBJ whole genome shotgun (WGS) entry which is preliminary data.</text>
</comment>
<dbReference type="SUPFAM" id="SSF55931">
    <property type="entry name" value="Glutamine synthetase/guanido kinase"/>
    <property type="match status" value="1"/>
</dbReference>
<dbReference type="Pfam" id="PF02637">
    <property type="entry name" value="GatB_Yqey"/>
    <property type="match status" value="1"/>
</dbReference>
<evidence type="ECO:0000256" key="9">
    <source>
        <dbReference type="ARBA" id="ARBA00047913"/>
    </source>
</evidence>
<comment type="catalytic activity">
    <reaction evidence="8 10">
        <text>L-aspartyl-tRNA(Asn) + L-glutamine + ATP + H2O = L-asparaginyl-tRNA(Asn) + L-glutamate + ADP + phosphate + 2 H(+)</text>
        <dbReference type="Rhea" id="RHEA:14513"/>
        <dbReference type="Rhea" id="RHEA-COMP:9674"/>
        <dbReference type="Rhea" id="RHEA-COMP:9677"/>
        <dbReference type="ChEBI" id="CHEBI:15377"/>
        <dbReference type="ChEBI" id="CHEBI:15378"/>
        <dbReference type="ChEBI" id="CHEBI:29985"/>
        <dbReference type="ChEBI" id="CHEBI:30616"/>
        <dbReference type="ChEBI" id="CHEBI:43474"/>
        <dbReference type="ChEBI" id="CHEBI:58359"/>
        <dbReference type="ChEBI" id="CHEBI:78515"/>
        <dbReference type="ChEBI" id="CHEBI:78516"/>
        <dbReference type="ChEBI" id="CHEBI:456216"/>
    </reaction>
</comment>
<evidence type="ECO:0000256" key="3">
    <source>
        <dbReference type="ARBA" id="ARBA00022598"/>
    </source>
</evidence>
<dbReference type="Proteomes" id="UP000177747">
    <property type="component" value="Unassembled WGS sequence"/>
</dbReference>
<dbReference type="EMBL" id="MFBU01000003">
    <property type="protein sequence ID" value="OGE07749.1"/>
    <property type="molecule type" value="Genomic_DNA"/>
</dbReference>
<name>A0A1F5HUT1_9BACT</name>
<accession>A0A1F5HUT1</accession>
<dbReference type="PANTHER" id="PTHR11659">
    <property type="entry name" value="GLUTAMYL-TRNA GLN AMIDOTRANSFERASE SUBUNIT B MITOCHONDRIAL AND PROKARYOTIC PET112-RELATED"/>
    <property type="match status" value="1"/>
</dbReference>
<evidence type="ECO:0000256" key="5">
    <source>
        <dbReference type="ARBA" id="ARBA00022840"/>
    </source>
</evidence>
<evidence type="ECO:0000256" key="7">
    <source>
        <dbReference type="ARBA" id="ARBA00024799"/>
    </source>
</evidence>
<keyword evidence="3 10" id="KW-0436">Ligase</keyword>
<evidence type="ECO:0000256" key="1">
    <source>
        <dbReference type="ARBA" id="ARBA00005306"/>
    </source>
</evidence>
<dbReference type="InterPro" id="IPR004413">
    <property type="entry name" value="GatB"/>
</dbReference>
<dbReference type="PROSITE" id="PS01234">
    <property type="entry name" value="GATB"/>
    <property type="match status" value="1"/>
</dbReference>
<keyword evidence="5 10" id="KW-0067">ATP-binding</keyword>
<dbReference type="InterPro" id="IPR017959">
    <property type="entry name" value="Asn/Gln-tRNA_amidoTrfase_suB/E"/>
</dbReference>
<evidence type="ECO:0000256" key="4">
    <source>
        <dbReference type="ARBA" id="ARBA00022741"/>
    </source>
</evidence>
<protein>
    <recommendedName>
        <fullName evidence="10">Aspartyl/glutamyl-tRNA(Asn/Gln) amidotransferase subunit B</fullName>
        <shortName evidence="10">Asp/Glu-ADT subunit B</shortName>
        <ecNumber evidence="10">6.3.5.-</ecNumber>
    </recommendedName>
</protein>
<keyword evidence="4 10" id="KW-0547">Nucleotide-binding</keyword>
<dbReference type="GO" id="GO:0005524">
    <property type="term" value="F:ATP binding"/>
    <property type="evidence" value="ECO:0007669"/>
    <property type="project" value="UniProtKB-KW"/>
</dbReference>
<feature type="domain" description="Asn/Gln amidotransferase" evidence="11">
    <location>
        <begin position="339"/>
        <end position="486"/>
    </location>
</feature>
<dbReference type="InterPro" id="IPR023168">
    <property type="entry name" value="GatB_Yqey_C_2"/>
</dbReference>
<dbReference type="GO" id="GO:0050566">
    <property type="term" value="F:asparaginyl-tRNA synthase (glutamine-hydrolyzing) activity"/>
    <property type="evidence" value="ECO:0007669"/>
    <property type="project" value="RHEA"/>
</dbReference>
<evidence type="ECO:0000313" key="13">
    <source>
        <dbReference type="Proteomes" id="UP000177747"/>
    </source>
</evidence>
<dbReference type="SUPFAM" id="SSF89095">
    <property type="entry name" value="GatB/YqeY motif"/>
    <property type="match status" value="1"/>
</dbReference>
<sequence length="488" mass="55498">MNYQPVIGLEVHIELSTKSKMFCSCSADYFGTKPNTHTCPVCLGLPGAMPKANKLAIEFAQKLALALNCQVQLGSKFDRKNYFYPDLPKGFQISQYDLPFSKKGFLIIRVNGSTKKISITRAHLEEDTAKLSHATINGKRVTLIDFNRSGVPLMEVVSEPEMSSAAEAKAYAQKLQQIVRYLEISDADMEKGSMRIEPNVSLRDVSQVSKVPRVPHALPNYKVELKNINSFRFAEKAINYEIERQTQVLKSGKIPHQETRGWDEKNNRTVSQRTKELAHDYRYFPEPDLPPFNCDQVYFSKLQSQIPELPDQKRERFLISYQILESEATLLCQDKYMANFFEETVKAYKGSPKKVVNWITGELLRRLNQTGQGIGDINLLPAQLAELLYFVDQNRITNATAKEIFEKMIQSTKSASELISELDLVLMSQKELEKLTETVIKNNQKAVADFKNDKKESLDFLIGQVQRLSKGKADPALVRQLLLDKLKS</sequence>
<dbReference type="InterPro" id="IPR014746">
    <property type="entry name" value="Gln_synth/guanido_kin_cat_dom"/>
</dbReference>
<evidence type="ECO:0000256" key="6">
    <source>
        <dbReference type="ARBA" id="ARBA00022917"/>
    </source>
</evidence>
<dbReference type="EC" id="6.3.5.-" evidence="10"/>
<reference evidence="12 13" key="1">
    <citation type="journal article" date="2016" name="Nat. Commun.">
        <title>Thousands of microbial genomes shed light on interconnected biogeochemical processes in an aquifer system.</title>
        <authorList>
            <person name="Anantharaman K."/>
            <person name="Brown C.T."/>
            <person name="Hug L.A."/>
            <person name="Sharon I."/>
            <person name="Castelle C.J."/>
            <person name="Probst A.J."/>
            <person name="Thomas B.C."/>
            <person name="Singh A."/>
            <person name="Wilkins M.J."/>
            <person name="Karaoz U."/>
            <person name="Brodie E.L."/>
            <person name="Williams K.H."/>
            <person name="Hubbard S.S."/>
            <person name="Banfield J.F."/>
        </authorList>
    </citation>
    <scope>NUCLEOTIDE SEQUENCE [LARGE SCALE GENOMIC DNA]</scope>
</reference>
<dbReference type="NCBIfam" id="NF004014">
    <property type="entry name" value="PRK05477.1-4"/>
    <property type="match status" value="1"/>
</dbReference>
<evidence type="ECO:0000256" key="2">
    <source>
        <dbReference type="ARBA" id="ARBA00011123"/>
    </source>
</evidence>
<dbReference type="Gene3D" id="1.10.10.410">
    <property type="match status" value="1"/>
</dbReference>
<dbReference type="Pfam" id="PF02934">
    <property type="entry name" value="GatB_N"/>
    <property type="match status" value="1"/>
</dbReference>
<proteinExistence type="inferred from homology"/>